<dbReference type="PANTHER" id="PTHR43582:SF2">
    <property type="entry name" value="LINEARMYCIN RESISTANCE ATP-BINDING PROTEIN LNRL"/>
    <property type="match status" value="1"/>
</dbReference>
<dbReference type="SUPFAM" id="SSF52540">
    <property type="entry name" value="P-loop containing nucleoside triphosphate hydrolases"/>
    <property type="match status" value="1"/>
</dbReference>
<dbReference type="InterPro" id="IPR003439">
    <property type="entry name" value="ABC_transporter-like_ATP-bd"/>
</dbReference>
<dbReference type="InterPro" id="IPR003593">
    <property type="entry name" value="AAA+_ATPase"/>
</dbReference>
<reference evidence="4 5" key="1">
    <citation type="journal article" date="2021" name="Int. J. Syst. Evol. Microbiol.">
        <title>Amazonocrinis nigriterrae gen. nov., sp. nov., Atlanticothrix silvestris gen. nov., sp. nov. and Dendronalium phyllosphericum gen. nov., sp. nov., nostocacean cyanobacteria from Brazilian environments.</title>
        <authorList>
            <person name="Alvarenga D.O."/>
            <person name="Andreote A.P.D."/>
            <person name="Branco L.H.Z."/>
            <person name="Delbaje E."/>
            <person name="Cruz R.B."/>
            <person name="Varani A.M."/>
            <person name="Fiore M.F."/>
        </authorList>
    </citation>
    <scope>NUCLEOTIDE SEQUENCE [LARGE SCALE GENOMIC DNA]</scope>
    <source>
        <strain evidence="4 5">CENA67</strain>
    </source>
</reference>
<dbReference type="GO" id="GO:0016887">
    <property type="term" value="F:ATP hydrolysis activity"/>
    <property type="evidence" value="ECO:0007669"/>
    <property type="project" value="InterPro"/>
</dbReference>
<evidence type="ECO:0000256" key="2">
    <source>
        <dbReference type="ARBA" id="ARBA00022840"/>
    </source>
</evidence>
<evidence type="ECO:0000259" key="3">
    <source>
        <dbReference type="PROSITE" id="PS50893"/>
    </source>
</evidence>
<evidence type="ECO:0000313" key="5">
    <source>
        <dbReference type="Proteomes" id="UP000632766"/>
    </source>
</evidence>
<dbReference type="SMART" id="SM00382">
    <property type="entry name" value="AAA"/>
    <property type="match status" value="1"/>
</dbReference>
<dbReference type="RefSeq" id="WP_198127927.1">
    <property type="nucleotide sequence ID" value="NZ_JAECZC010000086.1"/>
</dbReference>
<dbReference type="PROSITE" id="PS50893">
    <property type="entry name" value="ABC_TRANSPORTER_2"/>
    <property type="match status" value="1"/>
</dbReference>
<dbReference type="PANTHER" id="PTHR43582">
    <property type="entry name" value="LINEARMYCIN RESISTANCE ATP-BINDING PROTEIN LNRL"/>
    <property type="match status" value="1"/>
</dbReference>
<dbReference type="AlphaFoldDB" id="A0A8J7LC63"/>
<dbReference type="InterPro" id="IPR017871">
    <property type="entry name" value="ABC_transporter-like_CS"/>
</dbReference>
<evidence type="ECO:0000256" key="1">
    <source>
        <dbReference type="ARBA" id="ARBA00022741"/>
    </source>
</evidence>
<organism evidence="4 5">
    <name type="scientific">Amazonocrinis nigriterrae CENA67</name>
    <dbReference type="NCBI Taxonomy" id="2794033"/>
    <lineage>
        <taxon>Bacteria</taxon>
        <taxon>Bacillati</taxon>
        <taxon>Cyanobacteriota</taxon>
        <taxon>Cyanophyceae</taxon>
        <taxon>Nostocales</taxon>
        <taxon>Nostocaceae</taxon>
        <taxon>Amazonocrinis</taxon>
        <taxon>Amazonocrinis nigriterrae</taxon>
    </lineage>
</organism>
<dbReference type="Gene3D" id="3.40.50.300">
    <property type="entry name" value="P-loop containing nucleotide triphosphate hydrolases"/>
    <property type="match status" value="1"/>
</dbReference>
<proteinExistence type="predicted"/>
<dbReference type="Proteomes" id="UP000632766">
    <property type="component" value="Unassembled WGS sequence"/>
</dbReference>
<accession>A0A8J7LC63</accession>
<protein>
    <submittedName>
        <fullName evidence="4">ATP-binding cassette domain-containing protein</fullName>
    </submittedName>
</protein>
<dbReference type="PROSITE" id="PS00211">
    <property type="entry name" value="ABC_TRANSPORTER_1"/>
    <property type="match status" value="1"/>
</dbReference>
<dbReference type="GO" id="GO:0005524">
    <property type="term" value="F:ATP binding"/>
    <property type="evidence" value="ECO:0007669"/>
    <property type="project" value="UniProtKB-KW"/>
</dbReference>
<feature type="domain" description="ABC transporter" evidence="3">
    <location>
        <begin position="23"/>
        <end position="254"/>
    </location>
</feature>
<keyword evidence="1" id="KW-0547">Nucleotide-binding</keyword>
<dbReference type="InterPro" id="IPR027417">
    <property type="entry name" value="P-loop_NTPase"/>
</dbReference>
<name>A0A8J7LC63_9NOST</name>
<comment type="caution">
    <text evidence="4">The sequence shown here is derived from an EMBL/GenBank/DDBJ whole genome shotgun (WGS) entry which is preliminary data.</text>
</comment>
<keyword evidence="5" id="KW-1185">Reference proteome</keyword>
<keyword evidence="2 4" id="KW-0067">ATP-binding</keyword>
<dbReference type="Pfam" id="PF00005">
    <property type="entry name" value="ABC_tran"/>
    <property type="match status" value="1"/>
</dbReference>
<dbReference type="EMBL" id="JAECZC010000086">
    <property type="protein sequence ID" value="MBH8566161.1"/>
    <property type="molecule type" value="Genomic_DNA"/>
</dbReference>
<evidence type="ECO:0000313" key="4">
    <source>
        <dbReference type="EMBL" id="MBH8566161.1"/>
    </source>
</evidence>
<gene>
    <name evidence="4" type="ORF">I8748_29065</name>
</gene>
<sequence>MTTLTGKTDRSETPASQPKPIILETQKLTRRFGKFTAVDNLNISVEQGEVFGLLGPNGAGKSTAIKMLTTLLPLSTGKAILAGYDVTHQPNAVRRVIGYVPQALSADGSLTGYENLLIFAKLYEIPFSRRRQHIRDILAFMGLQDAANRLVRNYSGGMIRKLEIAISVLHQPQILFLDEPTVGLDPIARTQVWQLVKQLCVDYGTTIFLTTHFLEEADNLCNRVAIMQQGAVATIGAPSDLKASLDKPNATLDDVFIHYTGDQLTSGVSYRDTARTRRTAQRLG</sequence>